<dbReference type="InterPro" id="IPR020392">
    <property type="entry name" value="Pancreatic_hormone-like_CS"/>
</dbReference>
<protein>
    <submittedName>
        <fullName evidence="7">Pro-neuropeptide Y-like isoform X1</fullName>
    </submittedName>
</protein>
<dbReference type="InterPro" id="IPR001955">
    <property type="entry name" value="Pancreatic_hormone-like"/>
</dbReference>
<dbReference type="OrthoDB" id="9972427at2759"/>
<dbReference type="Proteomes" id="UP000694844">
    <property type="component" value="Chromosome 1"/>
</dbReference>
<organism evidence="6 7">
    <name type="scientific">Crassostrea virginica</name>
    <name type="common">Eastern oyster</name>
    <dbReference type="NCBI Taxonomy" id="6565"/>
    <lineage>
        <taxon>Eukaryota</taxon>
        <taxon>Metazoa</taxon>
        <taxon>Spiralia</taxon>
        <taxon>Lophotrochozoa</taxon>
        <taxon>Mollusca</taxon>
        <taxon>Bivalvia</taxon>
        <taxon>Autobranchia</taxon>
        <taxon>Pteriomorphia</taxon>
        <taxon>Ostreida</taxon>
        <taxon>Ostreoidea</taxon>
        <taxon>Ostreidae</taxon>
        <taxon>Crassostrea</taxon>
    </lineage>
</organism>
<sequence>MVMKIRGIMQTSSLLFVLLVALLSVCTVLGNDSLLPPSRPSSFRSPGQLRQYLKALNDYYAIVGRPRFGKRNNDFSSLNDQETDSDGFLLNGGEKADVIAPQWW</sequence>
<keyword evidence="6" id="KW-1185">Reference proteome</keyword>
<comment type="similarity">
    <text evidence="2 4">Belongs to the NPY family.</text>
</comment>
<dbReference type="GeneID" id="111113871"/>
<reference evidence="6" key="1">
    <citation type="submission" date="2024-06" db="UniProtKB">
        <authorList>
            <consortium name="RefSeq"/>
        </authorList>
    </citation>
    <scope>NUCLEOTIDE SEQUENCE [LARGE SCALE GENOMIC DNA]</scope>
</reference>
<evidence type="ECO:0000313" key="6">
    <source>
        <dbReference type="Proteomes" id="UP000694844"/>
    </source>
</evidence>
<evidence type="ECO:0000256" key="4">
    <source>
        <dbReference type="RuleBase" id="RU000656"/>
    </source>
</evidence>
<evidence type="ECO:0000256" key="2">
    <source>
        <dbReference type="ARBA" id="ARBA00010022"/>
    </source>
</evidence>
<feature type="chain" id="PRO_5034436485" evidence="5">
    <location>
        <begin position="31"/>
        <end position="104"/>
    </location>
</feature>
<dbReference type="Pfam" id="PF00159">
    <property type="entry name" value="Hormone_3"/>
    <property type="match status" value="1"/>
</dbReference>
<dbReference type="KEGG" id="cvn:111113871"/>
<keyword evidence="5" id="KW-0732">Signal</keyword>
<dbReference type="SMART" id="SM00309">
    <property type="entry name" value="PAH"/>
    <property type="match status" value="1"/>
</dbReference>
<dbReference type="PROSITE" id="PS00265">
    <property type="entry name" value="PANCREATIC_HORMONE_1"/>
    <property type="match status" value="1"/>
</dbReference>
<evidence type="ECO:0000256" key="3">
    <source>
        <dbReference type="ARBA" id="ARBA00022525"/>
    </source>
</evidence>
<accession>A0A8B8BX54</accession>
<evidence type="ECO:0000313" key="7">
    <source>
        <dbReference type="RefSeq" id="XP_022307875.1"/>
    </source>
</evidence>
<dbReference type="GO" id="GO:0005576">
    <property type="term" value="C:extracellular region"/>
    <property type="evidence" value="ECO:0007669"/>
    <property type="project" value="UniProtKB-SubCell"/>
</dbReference>
<feature type="signal peptide" evidence="5">
    <location>
        <begin position="1"/>
        <end position="30"/>
    </location>
</feature>
<proteinExistence type="inferred from homology"/>
<reference evidence="7" key="2">
    <citation type="submission" date="2025-08" db="UniProtKB">
        <authorList>
            <consortium name="RefSeq"/>
        </authorList>
    </citation>
    <scope>IDENTIFICATION</scope>
    <source>
        <tissue evidence="7">Whole sample</tissue>
    </source>
</reference>
<dbReference type="GO" id="GO:0005179">
    <property type="term" value="F:hormone activity"/>
    <property type="evidence" value="ECO:0007669"/>
    <property type="project" value="InterPro"/>
</dbReference>
<dbReference type="PROSITE" id="PS50276">
    <property type="entry name" value="PANCREATIC_HORMONE_2"/>
    <property type="match status" value="1"/>
</dbReference>
<evidence type="ECO:0000256" key="5">
    <source>
        <dbReference type="SAM" id="SignalP"/>
    </source>
</evidence>
<dbReference type="AlphaFoldDB" id="A0A8B8BX54"/>
<dbReference type="CDD" id="cd00126">
    <property type="entry name" value="PAH"/>
    <property type="match status" value="1"/>
</dbReference>
<comment type="subcellular location">
    <subcellularLocation>
        <location evidence="1">Secreted</location>
    </subcellularLocation>
</comment>
<keyword evidence="3" id="KW-0964">Secreted</keyword>
<gene>
    <name evidence="7" type="primary">LOC111113871</name>
</gene>
<evidence type="ECO:0000256" key="1">
    <source>
        <dbReference type="ARBA" id="ARBA00004613"/>
    </source>
</evidence>
<name>A0A8B8BX54_CRAVI</name>
<dbReference type="RefSeq" id="XP_022307875.1">
    <property type="nucleotide sequence ID" value="XM_022452167.1"/>
</dbReference>